<gene>
    <name evidence="1" type="ORF">JYA62_04260</name>
</gene>
<evidence type="ECO:0000313" key="2">
    <source>
        <dbReference type="Proteomes" id="UP000779070"/>
    </source>
</evidence>
<evidence type="ECO:0000313" key="1">
    <source>
        <dbReference type="EMBL" id="MBN3576880.1"/>
    </source>
</evidence>
<dbReference type="EMBL" id="JAFHLB010000004">
    <property type="protein sequence ID" value="MBN3576880.1"/>
    <property type="molecule type" value="Genomic_DNA"/>
</dbReference>
<dbReference type="Proteomes" id="UP000779070">
    <property type="component" value="Unassembled WGS sequence"/>
</dbReference>
<organism evidence="1 2">
    <name type="scientific">Vibrio neptunius</name>
    <dbReference type="NCBI Taxonomy" id="170651"/>
    <lineage>
        <taxon>Bacteria</taxon>
        <taxon>Pseudomonadati</taxon>
        <taxon>Pseudomonadota</taxon>
        <taxon>Gammaproteobacteria</taxon>
        <taxon>Vibrionales</taxon>
        <taxon>Vibrionaceae</taxon>
        <taxon>Vibrio</taxon>
    </lineage>
</organism>
<protein>
    <recommendedName>
        <fullName evidence="3">CopG family transcriptional regulator</fullName>
    </recommendedName>
</protein>
<accession>A0ABS2ZXA5</accession>
<name>A0ABS2ZXA5_9VIBR</name>
<dbReference type="RefSeq" id="WP_206369047.1">
    <property type="nucleotide sequence ID" value="NZ_CAWPTM010000178.1"/>
</dbReference>
<sequence length="63" mass="7302">MSRNSEYEQRQRDSGLKKITIWVPEDRECDLKLAAKMMCEDENLTVSVLRNLITGRLASMLSK</sequence>
<reference evidence="1 2" key="1">
    <citation type="submission" date="2021-02" db="EMBL/GenBank/DDBJ databases">
        <title>Draft Genome Sequences of 5 Vibrio neptunius Strains Isolated From of Bivalve Hatcheries.</title>
        <authorList>
            <person name="Galvis F."/>
            <person name="Barja J.L."/>
            <person name="Lemos M.L."/>
            <person name="Balado M."/>
        </authorList>
    </citation>
    <scope>NUCLEOTIDE SEQUENCE [LARGE SCALE GENOMIC DNA]</scope>
    <source>
        <strain evidence="1 2">PP-145.98</strain>
    </source>
</reference>
<keyword evidence="2" id="KW-1185">Reference proteome</keyword>
<evidence type="ECO:0008006" key="3">
    <source>
        <dbReference type="Google" id="ProtNLM"/>
    </source>
</evidence>
<proteinExistence type="predicted"/>
<comment type="caution">
    <text evidence="1">The sequence shown here is derived from an EMBL/GenBank/DDBJ whole genome shotgun (WGS) entry which is preliminary data.</text>
</comment>